<evidence type="ECO:0000313" key="2">
    <source>
        <dbReference type="Proteomes" id="UP000291084"/>
    </source>
</evidence>
<accession>A0A0S3S6E1</accession>
<keyword evidence="2" id="KW-1185">Reference proteome</keyword>
<gene>
    <name evidence="1" type="primary">Vigan.05G186500</name>
    <name evidence="1" type="ORF">VIGAN_05186500</name>
</gene>
<sequence>MQGPAMELFQNDFEREQHYADALSTSSYEIVNDTSVATEMEAALKEYDQVGADLGIIPRSCKFFADDPSWLTRWLTGEEKLQRI</sequence>
<organism evidence="1 2">
    <name type="scientific">Vigna angularis var. angularis</name>
    <dbReference type="NCBI Taxonomy" id="157739"/>
    <lineage>
        <taxon>Eukaryota</taxon>
        <taxon>Viridiplantae</taxon>
        <taxon>Streptophyta</taxon>
        <taxon>Embryophyta</taxon>
        <taxon>Tracheophyta</taxon>
        <taxon>Spermatophyta</taxon>
        <taxon>Magnoliopsida</taxon>
        <taxon>eudicotyledons</taxon>
        <taxon>Gunneridae</taxon>
        <taxon>Pentapetalae</taxon>
        <taxon>rosids</taxon>
        <taxon>fabids</taxon>
        <taxon>Fabales</taxon>
        <taxon>Fabaceae</taxon>
        <taxon>Papilionoideae</taxon>
        <taxon>50 kb inversion clade</taxon>
        <taxon>NPAAA clade</taxon>
        <taxon>indigoferoid/millettioid clade</taxon>
        <taxon>Phaseoleae</taxon>
        <taxon>Vigna</taxon>
    </lineage>
</organism>
<name>A0A0S3S6E1_PHAAN</name>
<protein>
    <submittedName>
        <fullName evidence="1">Uncharacterized protein</fullName>
    </submittedName>
</protein>
<dbReference type="EMBL" id="AP015038">
    <property type="protein sequence ID" value="BAT88387.1"/>
    <property type="molecule type" value="Genomic_DNA"/>
</dbReference>
<proteinExistence type="predicted"/>
<dbReference type="Proteomes" id="UP000291084">
    <property type="component" value="Chromosome 5"/>
</dbReference>
<evidence type="ECO:0000313" key="1">
    <source>
        <dbReference type="EMBL" id="BAT88387.1"/>
    </source>
</evidence>
<reference evidence="1 2" key="1">
    <citation type="journal article" date="2015" name="Sci. Rep.">
        <title>The power of single molecule real-time sequencing technology in the de novo assembly of a eukaryotic genome.</title>
        <authorList>
            <person name="Sakai H."/>
            <person name="Naito K."/>
            <person name="Ogiso-Tanaka E."/>
            <person name="Takahashi Y."/>
            <person name="Iseki K."/>
            <person name="Muto C."/>
            <person name="Satou K."/>
            <person name="Teruya K."/>
            <person name="Shiroma A."/>
            <person name="Shimoji M."/>
            <person name="Hirano T."/>
            <person name="Itoh T."/>
            <person name="Kaga A."/>
            <person name="Tomooka N."/>
        </authorList>
    </citation>
    <scope>NUCLEOTIDE SEQUENCE [LARGE SCALE GENOMIC DNA]</scope>
    <source>
        <strain evidence="2">cv. Shumari</strain>
    </source>
</reference>
<dbReference type="AlphaFoldDB" id="A0A0S3S6E1"/>